<keyword evidence="10" id="KW-0511">Multifunctional enzyme</keyword>
<evidence type="ECO:0000313" key="14">
    <source>
        <dbReference type="Proteomes" id="UP001183176"/>
    </source>
</evidence>
<dbReference type="Pfam" id="PF00590">
    <property type="entry name" value="TP_methylase"/>
    <property type="match status" value="1"/>
</dbReference>
<keyword evidence="3 13" id="KW-0489">Methyltransferase</keyword>
<comment type="caution">
    <text evidence="13">The sequence shown here is derived from an EMBL/GenBank/DDBJ whole genome shotgun (WGS) entry which is preliminary data.</text>
</comment>
<evidence type="ECO:0000256" key="9">
    <source>
        <dbReference type="ARBA" id="ARBA00023244"/>
    </source>
</evidence>
<keyword evidence="14" id="KW-1185">Reference proteome</keyword>
<sequence length="397" mass="40457">MSGLPILLDLVGRQVVIVGGGAVATRRAKTFAEAGARVVVIAPTVTAELAATSVSVHPRPYRAGDLAQAWLAVTATDDSAVNAAVAEEAAQARIFCVRADTASSGTARVPAIHSSGDLTISVNAGDDPRRADELRNLIASSLEIGALSARPVRPAASGSVALVGGGPGDPELITVRGRRLLFEADVVVTDRLAPRSLLSELDPGVEIIDCGKSAHRHNLTQDEINAVIVDRAQHGKRVVRLKGGDPFVFGRGSEEAAVCVAAGIPVQVVPGITSAIAAPAAAGIPVTHRGLAADFAVVSGHRDPGRAEAGWNWPELAVGPSTLVLLMGMDTLAGIAAELIEHGRPADTPAAAIHRATLPNQRVVRAPLGELAAAVREAGLSAPSVVVIGAVAALGWG</sequence>
<dbReference type="Gene3D" id="3.30.950.10">
    <property type="entry name" value="Methyltransferase, Cobalt-precorrin-4 Transmethylase, Domain 2"/>
    <property type="match status" value="1"/>
</dbReference>
<dbReference type="PANTHER" id="PTHR45790:SF3">
    <property type="entry name" value="S-ADENOSYL-L-METHIONINE-DEPENDENT UROPORPHYRINOGEN III METHYLTRANSFERASE, CHLOROPLASTIC"/>
    <property type="match status" value="1"/>
</dbReference>
<dbReference type="PRINTS" id="PR00411">
    <property type="entry name" value="PNDRDTASEI"/>
</dbReference>
<keyword evidence="2" id="KW-0169">Cobalamin biosynthesis</keyword>
<organism evidence="13 14">
    <name type="scientific">Jatrophihabitans lederbergiae</name>
    <dbReference type="NCBI Taxonomy" id="3075547"/>
    <lineage>
        <taxon>Bacteria</taxon>
        <taxon>Bacillati</taxon>
        <taxon>Actinomycetota</taxon>
        <taxon>Actinomycetes</taxon>
        <taxon>Jatrophihabitantales</taxon>
        <taxon>Jatrophihabitantaceae</taxon>
        <taxon>Jatrophihabitans</taxon>
    </lineage>
</organism>
<dbReference type="InterPro" id="IPR014776">
    <property type="entry name" value="4pyrrole_Mease_sub2"/>
</dbReference>
<keyword evidence="8" id="KW-0456">Lyase</keyword>
<keyword evidence="4 13" id="KW-0808">Transferase</keyword>
<evidence type="ECO:0000313" key="13">
    <source>
        <dbReference type="EMBL" id="MDT0261325.1"/>
    </source>
</evidence>
<protein>
    <submittedName>
        <fullName evidence="13">Uroporphyrinogen-III C-methyltransferase</fullName>
        <ecNumber evidence="13">2.1.1.107</ecNumber>
    </submittedName>
</protein>
<dbReference type="PIRSF" id="PIRSF036426">
    <property type="entry name" value="Sirohaem_synth"/>
    <property type="match status" value="1"/>
</dbReference>
<dbReference type="InterPro" id="IPR000878">
    <property type="entry name" value="4pyrrol_Mease"/>
</dbReference>
<evidence type="ECO:0000256" key="8">
    <source>
        <dbReference type="ARBA" id="ARBA00023239"/>
    </source>
</evidence>
<dbReference type="SUPFAM" id="SSF51735">
    <property type="entry name" value="NAD(P)-binding Rossmann-fold domains"/>
    <property type="match status" value="1"/>
</dbReference>
<evidence type="ECO:0000256" key="7">
    <source>
        <dbReference type="ARBA" id="ARBA00023027"/>
    </source>
</evidence>
<dbReference type="InterPro" id="IPR006367">
    <property type="entry name" value="Sirohaem_synthase_N"/>
</dbReference>
<proteinExistence type="predicted"/>
<evidence type="ECO:0000256" key="11">
    <source>
        <dbReference type="ARBA" id="ARBA00047561"/>
    </source>
</evidence>
<dbReference type="InterPro" id="IPR006366">
    <property type="entry name" value="CobA/CysG_C"/>
</dbReference>
<dbReference type="GO" id="GO:0032259">
    <property type="term" value="P:methylation"/>
    <property type="evidence" value="ECO:0007669"/>
    <property type="project" value="UniProtKB-KW"/>
</dbReference>
<dbReference type="EC" id="2.1.1.107" evidence="13"/>
<evidence type="ECO:0000256" key="2">
    <source>
        <dbReference type="ARBA" id="ARBA00022573"/>
    </source>
</evidence>
<evidence type="ECO:0000256" key="4">
    <source>
        <dbReference type="ARBA" id="ARBA00022679"/>
    </source>
</evidence>
<dbReference type="GO" id="GO:0004851">
    <property type="term" value="F:uroporphyrin-III C-methyltransferase activity"/>
    <property type="evidence" value="ECO:0007669"/>
    <property type="project" value="UniProtKB-EC"/>
</dbReference>
<dbReference type="Proteomes" id="UP001183176">
    <property type="component" value="Unassembled WGS sequence"/>
</dbReference>
<dbReference type="PANTHER" id="PTHR45790">
    <property type="entry name" value="SIROHEME SYNTHASE-RELATED"/>
    <property type="match status" value="1"/>
</dbReference>
<evidence type="ECO:0000256" key="1">
    <source>
        <dbReference type="ARBA" id="ARBA00005010"/>
    </source>
</evidence>
<dbReference type="EMBL" id="JAVREH010000007">
    <property type="protein sequence ID" value="MDT0261325.1"/>
    <property type="molecule type" value="Genomic_DNA"/>
</dbReference>
<dbReference type="InterPro" id="IPR014777">
    <property type="entry name" value="4pyrrole_Mease_sub1"/>
</dbReference>
<name>A0ABU2J8K6_9ACTN</name>
<keyword evidence="7" id="KW-0520">NAD</keyword>
<dbReference type="NCBIfam" id="TIGR01470">
    <property type="entry name" value="cysG_Nterm"/>
    <property type="match status" value="1"/>
</dbReference>
<dbReference type="CDD" id="cd11642">
    <property type="entry name" value="SUMT"/>
    <property type="match status" value="1"/>
</dbReference>
<evidence type="ECO:0000256" key="5">
    <source>
        <dbReference type="ARBA" id="ARBA00022691"/>
    </source>
</evidence>
<comment type="pathway">
    <text evidence="1">Porphyrin-containing compound metabolism; siroheme biosynthesis; sirohydrochlorin from precorrin-2: step 1/1.</text>
</comment>
<dbReference type="InterPro" id="IPR050161">
    <property type="entry name" value="Siro_Cobalamin_biosynth"/>
</dbReference>
<keyword evidence="5" id="KW-0949">S-adenosyl-L-methionine</keyword>
<reference evidence="14" key="1">
    <citation type="submission" date="2023-07" db="EMBL/GenBank/DDBJ databases">
        <title>30 novel species of actinomycetes from the DSMZ collection.</title>
        <authorList>
            <person name="Nouioui I."/>
        </authorList>
    </citation>
    <scope>NUCLEOTIDE SEQUENCE [LARGE SCALE GENOMIC DNA]</scope>
    <source>
        <strain evidence="14">DSM 44399</strain>
    </source>
</reference>
<keyword evidence="6" id="KW-0560">Oxidoreductase</keyword>
<dbReference type="Gene3D" id="3.40.50.720">
    <property type="entry name" value="NAD(P)-binding Rossmann-like Domain"/>
    <property type="match status" value="1"/>
</dbReference>
<gene>
    <name evidence="13" type="primary">cobA</name>
    <name evidence="13" type="ORF">RM423_07945</name>
</gene>
<dbReference type="RefSeq" id="WP_311422481.1">
    <property type="nucleotide sequence ID" value="NZ_JAVREH010000007.1"/>
</dbReference>
<dbReference type="NCBIfam" id="TIGR01469">
    <property type="entry name" value="cobA_cysG_Cterm"/>
    <property type="match status" value="1"/>
</dbReference>
<dbReference type="InterPro" id="IPR036291">
    <property type="entry name" value="NAD(P)-bd_dom_sf"/>
</dbReference>
<evidence type="ECO:0000256" key="3">
    <source>
        <dbReference type="ARBA" id="ARBA00022603"/>
    </source>
</evidence>
<keyword evidence="9" id="KW-0627">Porphyrin biosynthesis</keyword>
<dbReference type="InterPro" id="IPR035996">
    <property type="entry name" value="4pyrrol_Methylase_sf"/>
</dbReference>
<dbReference type="SUPFAM" id="SSF53790">
    <property type="entry name" value="Tetrapyrrole methylase"/>
    <property type="match status" value="1"/>
</dbReference>
<evidence type="ECO:0000256" key="6">
    <source>
        <dbReference type="ARBA" id="ARBA00023002"/>
    </source>
</evidence>
<dbReference type="Gene3D" id="3.40.1010.10">
    <property type="entry name" value="Cobalt-precorrin-4 Transmethylase, Domain 1"/>
    <property type="match status" value="1"/>
</dbReference>
<comment type="catalytic activity">
    <reaction evidence="11">
        <text>precorrin-2 + NAD(+) = sirohydrochlorin + NADH + 2 H(+)</text>
        <dbReference type="Rhea" id="RHEA:15613"/>
        <dbReference type="ChEBI" id="CHEBI:15378"/>
        <dbReference type="ChEBI" id="CHEBI:57540"/>
        <dbReference type="ChEBI" id="CHEBI:57945"/>
        <dbReference type="ChEBI" id="CHEBI:58351"/>
        <dbReference type="ChEBI" id="CHEBI:58827"/>
        <dbReference type="EC" id="1.3.1.76"/>
    </reaction>
</comment>
<dbReference type="Pfam" id="PF13241">
    <property type="entry name" value="NAD_binding_7"/>
    <property type="match status" value="1"/>
</dbReference>
<evidence type="ECO:0000259" key="12">
    <source>
        <dbReference type="Pfam" id="PF00590"/>
    </source>
</evidence>
<accession>A0ABU2J8K6</accession>
<evidence type="ECO:0000256" key="10">
    <source>
        <dbReference type="ARBA" id="ARBA00023268"/>
    </source>
</evidence>
<feature type="domain" description="Tetrapyrrole methylase" evidence="12">
    <location>
        <begin position="160"/>
        <end position="372"/>
    </location>
</feature>
<dbReference type="NCBIfam" id="NF004790">
    <property type="entry name" value="PRK06136.1"/>
    <property type="match status" value="1"/>
</dbReference>
<dbReference type="InterPro" id="IPR012409">
    <property type="entry name" value="Sirohaem_synth"/>
</dbReference>